<keyword evidence="13" id="KW-1185">Reference proteome</keyword>
<organism evidence="12 13">
    <name type="scientific">Lachancea mirantina</name>
    <dbReference type="NCBI Taxonomy" id="1230905"/>
    <lineage>
        <taxon>Eukaryota</taxon>
        <taxon>Fungi</taxon>
        <taxon>Dikarya</taxon>
        <taxon>Ascomycota</taxon>
        <taxon>Saccharomycotina</taxon>
        <taxon>Saccharomycetes</taxon>
        <taxon>Saccharomycetales</taxon>
        <taxon>Saccharomycetaceae</taxon>
        <taxon>Lachancea</taxon>
    </lineage>
</organism>
<evidence type="ECO:0000313" key="13">
    <source>
        <dbReference type="Proteomes" id="UP000191024"/>
    </source>
</evidence>
<dbReference type="UniPathway" id="UPA00988"/>
<evidence type="ECO:0000256" key="7">
    <source>
        <dbReference type="ARBA" id="ARBA00022574"/>
    </source>
</evidence>
<comment type="subcellular location">
    <subcellularLocation>
        <location evidence="2">Cytoplasm</location>
    </subcellularLocation>
    <subcellularLocation>
        <location evidence="1">Nucleus</location>
    </subcellularLocation>
</comment>
<accession>A0A1G4IRI9</accession>
<comment type="similarity">
    <text evidence="4">Belongs to the WD repeat ELP2 family.</text>
</comment>
<dbReference type="CDD" id="cd00200">
    <property type="entry name" value="WD40"/>
    <property type="match status" value="1"/>
</dbReference>
<dbReference type="GO" id="GO:0002098">
    <property type="term" value="P:tRNA wobble uridine modification"/>
    <property type="evidence" value="ECO:0007669"/>
    <property type="project" value="InterPro"/>
</dbReference>
<reference evidence="12" key="1">
    <citation type="submission" date="2016-03" db="EMBL/GenBank/DDBJ databases">
        <authorList>
            <person name="Devillers H."/>
        </authorList>
    </citation>
    <scope>NUCLEOTIDE SEQUENCE [LARGE SCALE GENOMIC DNA]</scope>
    <source>
        <strain evidence="12">CBS 11717</strain>
    </source>
</reference>
<name>A0A1G4IRI9_9SACH</name>
<dbReference type="STRING" id="1230905.A0A1G4IRI9"/>
<gene>
    <name evidence="12" type="ORF">LAMI_0A07954G</name>
</gene>
<feature type="repeat" description="WD" evidence="11">
    <location>
        <begin position="97"/>
        <end position="136"/>
    </location>
</feature>
<evidence type="ECO:0000256" key="8">
    <source>
        <dbReference type="ARBA" id="ARBA00022694"/>
    </source>
</evidence>
<dbReference type="PROSITE" id="PS50294">
    <property type="entry name" value="WD_REPEATS_REGION"/>
    <property type="match status" value="3"/>
</dbReference>
<evidence type="ECO:0000256" key="6">
    <source>
        <dbReference type="ARBA" id="ARBA00022490"/>
    </source>
</evidence>
<dbReference type="AlphaFoldDB" id="A0A1G4IRI9"/>
<evidence type="ECO:0000313" key="12">
    <source>
        <dbReference type="EMBL" id="SCU79248.1"/>
    </source>
</evidence>
<feature type="repeat" description="WD" evidence="11">
    <location>
        <begin position="642"/>
        <end position="685"/>
    </location>
</feature>
<dbReference type="InterPro" id="IPR001680">
    <property type="entry name" value="WD40_rpt"/>
</dbReference>
<evidence type="ECO:0000256" key="9">
    <source>
        <dbReference type="ARBA" id="ARBA00022737"/>
    </source>
</evidence>
<keyword evidence="6" id="KW-0963">Cytoplasm</keyword>
<evidence type="ECO:0000256" key="11">
    <source>
        <dbReference type="PROSITE-ProRule" id="PRU00221"/>
    </source>
</evidence>
<dbReference type="OrthoDB" id="27911at2759"/>
<evidence type="ECO:0000256" key="5">
    <source>
        <dbReference type="ARBA" id="ARBA00020267"/>
    </source>
</evidence>
<dbReference type="PROSITE" id="PS50082">
    <property type="entry name" value="WD_REPEATS_2"/>
    <property type="match status" value="7"/>
</dbReference>
<comment type="pathway">
    <text evidence="3">tRNA modification; 5-methoxycarbonylmethyl-2-thiouridine-tRNA biosynthesis.</text>
</comment>
<dbReference type="InterPro" id="IPR015943">
    <property type="entry name" value="WD40/YVTN_repeat-like_dom_sf"/>
</dbReference>
<dbReference type="SUPFAM" id="SSF50978">
    <property type="entry name" value="WD40 repeat-like"/>
    <property type="match status" value="2"/>
</dbReference>
<protein>
    <recommendedName>
        <fullName evidence="5">Elongator complex protein 2</fullName>
    </recommendedName>
</protein>
<dbReference type="InterPro" id="IPR037289">
    <property type="entry name" value="Elp2"/>
</dbReference>
<dbReference type="EMBL" id="LT598462">
    <property type="protein sequence ID" value="SCU79248.1"/>
    <property type="molecule type" value="Genomic_DNA"/>
</dbReference>
<evidence type="ECO:0000256" key="2">
    <source>
        <dbReference type="ARBA" id="ARBA00004496"/>
    </source>
</evidence>
<dbReference type="Gene3D" id="2.130.10.10">
    <property type="entry name" value="YVTN repeat-like/Quinoprotein amine dehydrogenase"/>
    <property type="match status" value="4"/>
</dbReference>
<evidence type="ECO:0000256" key="3">
    <source>
        <dbReference type="ARBA" id="ARBA00005043"/>
    </source>
</evidence>
<feature type="repeat" description="WD" evidence="11">
    <location>
        <begin position="52"/>
        <end position="93"/>
    </location>
</feature>
<dbReference type="InterPro" id="IPR036322">
    <property type="entry name" value="WD40_repeat_dom_sf"/>
</dbReference>
<dbReference type="SMART" id="SM00320">
    <property type="entry name" value="WD40"/>
    <property type="match status" value="10"/>
</dbReference>
<proteinExistence type="inferred from homology"/>
<feature type="repeat" description="WD" evidence="11">
    <location>
        <begin position="596"/>
        <end position="628"/>
    </location>
</feature>
<sequence length="786" mass="87476">MISNEAIFIGANKQVQVSDYQAERQLVAFGAGKTIALWNPLDSEYRGVFGTLKGHNAEVTCVRFVTNSDLMISASEDSVVRLWRFTDAQKAQCIQVIEHHKHSITCVTVDENVFAVGCADGSVSLWAICNGKANLEQELRCPKGIFPLCLALKAVGKKNFIMALGGTAANVFVYSFDVEGGLKTSFQLAAELEGHEDWIKALDFYEETSGNFILASGSQDRYIRLWRIKCNNLIGVPVYEDSKLKLLSNKLYKFSISPGYEVAINFEALIIGHDDWVSSVRWHPTKLQLLASTADTALMIWEPDELSGVWVCATRLGELSSKGASTATGSAGGFWSCLWFNANGRDIILTNGKTGSWRKWISNDALGWDQDVGISGASREVTDVAWSPNGRYLLSTSLDQTTRLFAQWVLSNGRTRSGSSWHEFSRCQIHGYDLRCIEPITTTRFVSGSDEKVMRSFDEPKSVAHMLERLCGIPLDNVTGMPESASLPVLGLSSKAVVAGEDEEGLDPDERETNETKNISYSAVSSLDSPPFEDQLGRHTLWPEMEKLYGHGYEISCIDVSPDRSLIASACKSNTLQHAAIRIFSTESWSEVCQPLAFHNLTITRLCFAPDNDHILSVSRDRQWAIWKRGPDNHFNLINTNEKAHTRIIWDGDWAPAAYGRLFITASRDKTLKAWKLSLENENYELENTVKIPEPVTAVAVHHALLAGRLLVAVGTESGAILLYLYDGEFKNVLKMDSVMSPAERITRIRWNNSCHAKDYVLGVSSEDHSCRIYRVPEDGIKREMV</sequence>
<dbReference type="PANTHER" id="PTHR44111">
    <property type="entry name" value="ELONGATOR COMPLEX PROTEIN 2"/>
    <property type="match status" value="1"/>
</dbReference>
<keyword evidence="10" id="KW-0539">Nucleus</keyword>
<feature type="repeat" description="WD" evidence="11">
    <location>
        <begin position="374"/>
        <end position="405"/>
    </location>
</feature>
<evidence type="ECO:0000256" key="10">
    <source>
        <dbReference type="ARBA" id="ARBA00023242"/>
    </source>
</evidence>
<dbReference type="GO" id="GO:0005737">
    <property type="term" value="C:cytoplasm"/>
    <property type="evidence" value="ECO:0007669"/>
    <property type="project" value="UniProtKB-SubCell"/>
</dbReference>
<feature type="repeat" description="WD" evidence="11">
    <location>
        <begin position="192"/>
        <end position="236"/>
    </location>
</feature>
<dbReference type="Pfam" id="PF00400">
    <property type="entry name" value="WD40"/>
    <property type="match status" value="7"/>
</dbReference>
<dbReference type="GO" id="GO:0005634">
    <property type="term" value="C:nucleus"/>
    <property type="evidence" value="ECO:0007669"/>
    <property type="project" value="UniProtKB-SubCell"/>
</dbReference>
<evidence type="ECO:0000256" key="1">
    <source>
        <dbReference type="ARBA" id="ARBA00004123"/>
    </source>
</evidence>
<keyword evidence="8" id="KW-0819">tRNA processing</keyword>
<evidence type="ECO:0000256" key="4">
    <source>
        <dbReference type="ARBA" id="ARBA00005881"/>
    </source>
</evidence>
<keyword evidence="9" id="KW-0677">Repeat</keyword>
<keyword evidence="7 11" id="KW-0853">WD repeat</keyword>
<feature type="repeat" description="WD" evidence="11">
    <location>
        <begin position="270"/>
        <end position="302"/>
    </location>
</feature>
<dbReference type="PANTHER" id="PTHR44111:SF1">
    <property type="entry name" value="ELONGATOR COMPLEX PROTEIN 2"/>
    <property type="match status" value="1"/>
</dbReference>
<dbReference type="FunFam" id="2.130.10.10:FF:000400">
    <property type="entry name" value="Elongator acetyltransferase complex subunit 2"/>
    <property type="match status" value="1"/>
</dbReference>
<dbReference type="Proteomes" id="UP000191024">
    <property type="component" value="Chromosome A"/>
</dbReference>
<dbReference type="GO" id="GO:0033588">
    <property type="term" value="C:elongator holoenzyme complex"/>
    <property type="evidence" value="ECO:0007669"/>
    <property type="project" value="InterPro"/>
</dbReference>